<proteinExistence type="predicted"/>
<dbReference type="Gene3D" id="2.130.10.10">
    <property type="entry name" value="YVTN repeat-like/Quinoprotein amine dehydrogenase"/>
    <property type="match status" value="1"/>
</dbReference>
<dbReference type="InterPro" id="IPR011110">
    <property type="entry name" value="Reg_prop"/>
</dbReference>
<sequence length="133" mass="15655">MKQRLYSILLLLFIFLRINAIPNVVMEHYTVNNGLASDAVFCSLKDSDGFMWFGTLYGLCSFDGINFKSYTNHDRYFYSENPPRKIQAIVEDKNGFLWIQTADKKVYLFDRKKECFQSLYDDVKKQYGIKSNK</sequence>
<comment type="caution">
    <text evidence="1">The sequence shown here is derived from an EMBL/GenBank/DDBJ whole genome shotgun (WGS) entry which is preliminary data.</text>
</comment>
<gene>
    <name evidence="1" type="ORF">EZS27_023704</name>
</gene>
<accession>A0A5J4R0U0</accession>
<dbReference type="InterPro" id="IPR015943">
    <property type="entry name" value="WD40/YVTN_repeat-like_dom_sf"/>
</dbReference>
<reference evidence="1" key="1">
    <citation type="submission" date="2019-03" db="EMBL/GenBank/DDBJ databases">
        <title>Single cell metagenomics reveals metabolic interactions within the superorganism composed of flagellate Streblomastix strix and complex community of Bacteroidetes bacteria on its surface.</title>
        <authorList>
            <person name="Treitli S.C."/>
            <person name="Kolisko M."/>
            <person name="Husnik F."/>
            <person name="Keeling P."/>
            <person name="Hampl V."/>
        </authorList>
    </citation>
    <scope>NUCLEOTIDE SEQUENCE</scope>
    <source>
        <strain evidence="1">STM</strain>
    </source>
</reference>
<evidence type="ECO:0000313" key="1">
    <source>
        <dbReference type="EMBL" id="KAA6327299.1"/>
    </source>
</evidence>
<evidence type="ECO:0008006" key="2">
    <source>
        <dbReference type="Google" id="ProtNLM"/>
    </source>
</evidence>
<name>A0A5J4R0U0_9ZZZZ</name>
<dbReference type="EMBL" id="SNRY01002015">
    <property type="protein sequence ID" value="KAA6327299.1"/>
    <property type="molecule type" value="Genomic_DNA"/>
</dbReference>
<dbReference type="Pfam" id="PF07494">
    <property type="entry name" value="Reg_prop"/>
    <property type="match status" value="2"/>
</dbReference>
<dbReference type="AlphaFoldDB" id="A0A5J4R0U0"/>
<protein>
    <recommendedName>
        <fullName evidence="2">Histidine kinase</fullName>
    </recommendedName>
</protein>
<organism evidence="1">
    <name type="scientific">termite gut metagenome</name>
    <dbReference type="NCBI Taxonomy" id="433724"/>
    <lineage>
        <taxon>unclassified sequences</taxon>
        <taxon>metagenomes</taxon>
        <taxon>organismal metagenomes</taxon>
    </lineage>
</organism>